<dbReference type="STRING" id="127582.A0A2Y9R4B0"/>
<evidence type="ECO:0000256" key="10">
    <source>
        <dbReference type="ARBA" id="ARBA00022949"/>
    </source>
</evidence>
<keyword evidence="9" id="KW-0677">Repeat</keyword>
<name>A0A2Y9R4B0_TRIMA</name>
<dbReference type="InterPro" id="IPR036857">
    <property type="entry name" value="Thyroglobulin_1_sf"/>
</dbReference>
<dbReference type="SUPFAM" id="SSF57610">
    <property type="entry name" value="Thyroglobulin type-1 domain"/>
    <property type="match status" value="1"/>
</dbReference>
<dbReference type="FunFam" id="4.10.800.10:FF:000015">
    <property type="entry name" value="Epithelial cell adhesion molecule"/>
    <property type="match status" value="1"/>
</dbReference>
<dbReference type="GO" id="GO:0016328">
    <property type="term" value="C:lateral plasma membrane"/>
    <property type="evidence" value="ECO:0007669"/>
    <property type="project" value="UniProtKB-SubCell"/>
</dbReference>
<evidence type="ECO:0000256" key="1">
    <source>
        <dbReference type="ARBA" id="ARBA00004435"/>
    </source>
</evidence>
<accession>A0A2Y9R4B0</accession>
<comment type="function">
    <text evidence="15">May act as a physical homophilic interaction molecule between intestinal epithelial cells (IECs) and intraepithelial lymphocytes (IELs) at the mucosal epithelium for providing immunological barrier as a first line of defense against mucosal infection. Plays a role in embryonic stem cells proliferation and differentiation. Up-regulates the expression of FABP5, MYC and cyclins A and E.</text>
</comment>
<keyword evidence="13" id="KW-1015">Disulfide bond</keyword>
<organism evidence="22 23">
    <name type="scientific">Trichechus manatus latirostris</name>
    <name type="common">Florida manatee</name>
    <dbReference type="NCBI Taxonomy" id="127582"/>
    <lineage>
        <taxon>Eukaryota</taxon>
        <taxon>Metazoa</taxon>
        <taxon>Chordata</taxon>
        <taxon>Craniata</taxon>
        <taxon>Vertebrata</taxon>
        <taxon>Euteleostomi</taxon>
        <taxon>Mammalia</taxon>
        <taxon>Eutheria</taxon>
        <taxon>Afrotheria</taxon>
        <taxon>Sirenia</taxon>
        <taxon>Trichechidae</taxon>
        <taxon>Trichechus</taxon>
    </lineage>
</organism>
<dbReference type="InterPro" id="IPR043406">
    <property type="entry name" value="EPCAM/Trop-2"/>
</dbReference>
<comment type="similarity">
    <text evidence="3">Belongs to the EPCAM family.</text>
</comment>
<evidence type="ECO:0000256" key="19">
    <source>
        <dbReference type="SAM" id="MobiDB-lite"/>
    </source>
</evidence>
<keyword evidence="10" id="KW-0965">Cell junction</keyword>
<sequence>MPPAESGGVDEVVSLAPLTVLTATGRSTAMMTLPPPEETTGGSAGRGAPGAHLGRGRCPNCRSCVGEGSLFPHLPAPRRRFNRECLCETYKLTANCTVNSNGQCQCTSVGTQNTVICSKLASKCLVMKAEMTTSKSGRRKRPEGALQNNDGLYDPDCDEKGLFKAKQCNGTATCWCVNTAGVRRTDKDTEIMCSERVRTYYPVKGESLFYSSKMDLKVNGEQLDLDPGHTSIYYVDEKSPEFSMQGLKAGVIAVIVVVTIAIIAGIVVLVSIVQEKISLKSIFFQGKVIHEKATVMYQNIGMKQSLHFLIIISLLHF</sequence>
<dbReference type="Pfam" id="PF00086">
    <property type="entry name" value="Thyroglobulin_1"/>
    <property type="match status" value="1"/>
</dbReference>
<evidence type="ECO:0000256" key="11">
    <source>
        <dbReference type="ARBA" id="ARBA00022989"/>
    </source>
</evidence>
<dbReference type="RefSeq" id="XP_023590325.1">
    <property type="nucleotide sequence ID" value="XM_023734557.1"/>
</dbReference>
<keyword evidence="22" id="KW-1185">Reference proteome</keyword>
<evidence type="ECO:0000256" key="15">
    <source>
        <dbReference type="ARBA" id="ARBA00024978"/>
    </source>
</evidence>
<keyword evidence="8" id="KW-0732">Signal</keyword>
<evidence type="ECO:0000256" key="16">
    <source>
        <dbReference type="ARBA" id="ARBA00031829"/>
    </source>
</evidence>
<keyword evidence="6" id="KW-1003">Cell membrane</keyword>
<dbReference type="CTD" id="4072"/>
<dbReference type="PROSITE" id="PS51162">
    <property type="entry name" value="THYROGLOBULIN_1_2"/>
    <property type="match status" value="1"/>
</dbReference>
<keyword evidence="14" id="KW-0325">Glycoprotein</keyword>
<dbReference type="AlphaFoldDB" id="A0A2Y9R4B0"/>
<dbReference type="Pfam" id="PF18635">
    <property type="entry name" value="EpCAM_N"/>
    <property type="match status" value="1"/>
</dbReference>
<evidence type="ECO:0000259" key="21">
    <source>
        <dbReference type="PROSITE" id="PS51162"/>
    </source>
</evidence>
<evidence type="ECO:0000256" key="8">
    <source>
        <dbReference type="ARBA" id="ARBA00022729"/>
    </source>
</evidence>
<evidence type="ECO:0000313" key="23">
    <source>
        <dbReference type="RefSeq" id="XP_023590325.1"/>
    </source>
</evidence>
<evidence type="ECO:0000256" key="9">
    <source>
        <dbReference type="ARBA" id="ARBA00022737"/>
    </source>
</evidence>
<feature type="domain" description="Thyroglobulin type-1" evidence="21">
    <location>
        <begin position="121"/>
        <end position="193"/>
    </location>
</feature>
<dbReference type="PROSITE" id="PS00484">
    <property type="entry name" value="THYROGLOBULIN_1_1"/>
    <property type="match status" value="1"/>
</dbReference>
<evidence type="ECO:0000256" key="18">
    <source>
        <dbReference type="PROSITE-ProRule" id="PRU00500"/>
    </source>
</evidence>
<reference evidence="23" key="1">
    <citation type="submission" date="2025-08" db="UniProtKB">
        <authorList>
            <consortium name="RefSeq"/>
        </authorList>
    </citation>
    <scope>IDENTIFICATION</scope>
</reference>
<evidence type="ECO:0000256" key="7">
    <source>
        <dbReference type="ARBA" id="ARBA00022692"/>
    </source>
</evidence>
<protein>
    <recommendedName>
        <fullName evidence="4">Epithelial cell adhesion molecule</fullName>
    </recommendedName>
    <alternativeName>
        <fullName evidence="16">Tumor-associated calcium signal transducer 1</fullName>
    </alternativeName>
</protein>
<evidence type="ECO:0000256" key="6">
    <source>
        <dbReference type="ARBA" id="ARBA00022475"/>
    </source>
</evidence>
<evidence type="ECO:0000256" key="5">
    <source>
        <dbReference type="ARBA" id="ARBA00022427"/>
    </source>
</evidence>
<dbReference type="GO" id="GO:0098641">
    <property type="term" value="F:cadherin binding involved in cell-cell adhesion"/>
    <property type="evidence" value="ECO:0007669"/>
    <property type="project" value="TreeGrafter"/>
</dbReference>
<dbReference type="InterPro" id="IPR041630">
    <property type="entry name" value="EpCAM_N"/>
</dbReference>
<dbReference type="InterPro" id="IPR049420">
    <property type="entry name" value="EPCAM-Trop-2_C"/>
</dbReference>
<dbReference type="SMART" id="SM00211">
    <property type="entry name" value="TY"/>
    <property type="match status" value="1"/>
</dbReference>
<dbReference type="KEGG" id="tmu:101354727"/>
<gene>
    <name evidence="23" type="primary">EPCAM</name>
</gene>
<evidence type="ECO:0000256" key="20">
    <source>
        <dbReference type="SAM" id="Phobius"/>
    </source>
</evidence>
<dbReference type="PANTHER" id="PTHR14168">
    <property type="entry name" value="TUMOR-ASSOCIATED CALCIUM SIGNAL TRANSDUCER"/>
    <property type="match status" value="1"/>
</dbReference>
<dbReference type="PANTHER" id="PTHR14168:SF2">
    <property type="entry name" value="EPITHELIAL CELL ADHESION MOLECULE"/>
    <property type="match status" value="1"/>
</dbReference>
<keyword evidence="5" id="KW-0796">Tight junction</keyword>
<evidence type="ECO:0000313" key="22">
    <source>
        <dbReference type="Proteomes" id="UP000248480"/>
    </source>
</evidence>
<dbReference type="GeneID" id="101354727"/>
<feature type="region of interest" description="Disordered" evidence="19">
    <location>
        <begin position="26"/>
        <end position="52"/>
    </location>
</feature>
<feature type="transmembrane region" description="Helical" evidence="20">
    <location>
        <begin position="249"/>
        <end position="273"/>
    </location>
</feature>
<keyword evidence="7 20" id="KW-0812">Transmembrane</keyword>
<dbReference type="InParanoid" id="A0A2Y9R4B0"/>
<dbReference type="Proteomes" id="UP000248480">
    <property type="component" value="Unplaced"/>
</dbReference>
<comment type="subunit">
    <text evidence="17">Monomer. Interacts with phosphorylated CLDN7.</text>
</comment>
<dbReference type="InterPro" id="IPR000716">
    <property type="entry name" value="Thyroglobulin_1"/>
</dbReference>
<proteinExistence type="inferred from homology"/>
<keyword evidence="11 20" id="KW-1133">Transmembrane helix</keyword>
<dbReference type="FunCoup" id="A0A2Y9R4B0">
    <property type="interactions" value="313"/>
</dbReference>
<dbReference type="CDD" id="cd00191">
    <property type="entry name" value="TY"/>
    <property type="match status" value="1"/>
</dbReference>
<keyword evidence="12 20" id="KW-0472">Membrane</keyword>
<evidence type="ECO:0000256" key="17">
    <source>
        <dbReference type="ARBA" id="ARBA00046807"/>
    </source>
</evidence>
<dbReference type="GO" id="GO:0005923">
    <property type="term" value="C:bicellular tight junction"/>
    <property type="evidence" value="ECO:0007669"/>
    <property type="project" value="UniProtKB-SubCell"/>
</dbReference>
<evidence type="ECO:0000256" key="2">
    <source>
        <dbReference type="ARBA" id="ARBA00004591"/>
    </source>
</evidence>
<comment type="caution">
    <text evidence="18">Lacks conserved residue(s) required for the propagation of feature annotation.</text>
</comment>
<evidence type="ECO:0000256" key="13">
    <source>
        <dbReference type="ARBA" id="ARBA00023157"/>
    </source>
</evidence>
<dbReference type="Gene3D" id="4.10.800.10">
    <property type="entry name" value="Thyroglobulin type-1"/>
    <property type="match status" value="1"/>
</dbReference>
<evidence type="ECO:0000256" key="12">
    <source>
        <dbReference type="ARBA" id="ARBA00023136"/>
    </source>
</evidence>
<evidence type="ECO:0000256" key="4">
    <source>
        <dbReference type="ARBA" id="ARBA00015562"/>
    </source>
</evidence>
<comment type="subcellular location">
    <subcellularLocation>
        <location evidence="1">Cell junction</location>
        <location evidence="1">Tight junction</location>
    </subcellularLocation>
    <subcellularLocation>
        <location evidence="2">Lateral cell membrane</location>
        <topology evidence="2">Single-pass type I membrane protein</topology>
    </subcellularLocation>
</comment>
<evidence type="ECO:0000256" key="14">
    <source>
        <dbReference type="ARBA" id="ARBA00023180"/>
    </source>
</evidence>
<dbReference type="Pfam" id="PF21283">
    <property type="entry name" value="EPCAM-Trop-2_C"/>
    <property type="match status" value="1"/>
</dbReference>
<evidence type="ECO:0000256" key="3">
    <source>
        <dbReference type="ARBA" id="ARBA00007669"/>
    </source>
</evidence>